<proteinExistence type="predicted"/>
<name>B6WT87_9BACT</name>
<evidence type="ECO:0008006" key="3">
    <source>
        <dbReference type="Google" id="ProtNLM"/>
    </source>
</evidence>
<comment type="caution">
    <text evidence="1">The sequence shown here is derived from an EMBL/GenBank/DDBJ whole genome shotgun (WGS) entry which is preliminary data.</text>
</comment>
<evidence type="ECO:0000313" key="2">
    <source>
        <dbReference type="Proteomes" id="UP000003676"/>
    </source>
</evidence>
<dbReference type="EMBL" id="ABXU01000030">
    <property type="protein sequence ID" value="EEB33777.1"/>
    <property type="molecule type" value="Genomic_DNA"/>
</dbReference>
<dbReference type="eggNOG" id="COG1783">
    <property type="taxonomic scope" value="Bacteria"/>
</dbReference>
<organism evidence="1 2">
    <name type="scientific">Desulfovibrio piger ATCC 29098</name>
    <dbReference type="NCBI Taxonomy" id="411464"/>
    <lineage>
        <taxon>Bacteria</taxon>
        <taxon>Pseudomonadati</taxon>
        <taxon>Thermodesulfobacteriota</taxon>
        <taxon>Desulfovibrionia</taxon>
        <taxon>Desulfovibrionales</taxon>
        <taxon>Desulfovibrionaceae</taxon>
        <taxon>Desulfovibrio</taxon>
    </lineage>
</organism>
<dbReference type="AlphaFoldDB" id="B6WT87"/>
<gene>
    <name evidence="1" type="ORF">DESPIG_01292</name>
</gene>
<sequence>MDEVAQMKPEVWGEVVQPALADRRGSAVFIGTPKGANLFAELYQRGMAAQAQGDAAWCALSYPVTSTDVLPAEDVERLRRELSDNAFRQEMLCDFTASSDDILIPLPDVLEAEARQLAWDDVGGMPVILGVDVARFGADSSVIVRRQGLKVDGPVVMRGLDNMQLADRVAAAIMENRPHAVFIDAGQGQGVIDRLRQLGHEVIEVPFGGKPLQEGRFANRRSEMWYGLRQWLKSGGKLPDEGDDVPRLRAELSAPLYWYDAAGRMVLEPKDKIKERLGASPDIADALALTFAAPVALPEPGQEMFLPEQARDAHGFLFSWDGGEDDARPW</sequence>
<dbReference type="HOGENOM" id="CLU_841267_0_0_7"/>
<reference evidence="1 2" key="2">
    <citation type="submission" date="2008-10" db="EMBL/GenBank/DDBJ databases">
        <authorList>
            <person name="Fulton L."/>
            <person name="Clifton S."/>
            <person name="Fulton B."/>
            <person name="Xu J."/>
            <person name="Minx P."/>
            <person name="Pepin K.H."/>
            <person name="Johnson M."/>
            <person name="Bhonagiri V."/>
            <person name="Nash W.E."/>
            <person name="Mardis E.R."/>
            <person name="Wilson R.K."/>
        </authorList>
    </citation>
    <scope>NUCLEOTIDE SEQUENCE [LARGE SCALE GENOMIC DNA]</scope>
    <source>
        <strain evidence="1 2">ATCC 29098</strain>
    </source>
</reference>
<evidence type="ECO:0000313" key="1">
    <source>
        <dbReference type="EMBL" id="EEB33777.1"/>
    </source>
</evidence>
<dbReference type="InterPro" id="IPR027417">
    <property type="entry name" value="P-loop_NTPase"/>
</dbReference>
<dbReference type="eggNOG" id="COG5323">
    <property type="taxonomic scope" value="Bacteria"/>
</dbReference>
<accession>B6WT87</accession>
<dbReference type="Proteomes" id="UP000003676">
    <property type="component" value="Unassembled WGS sequence"/>
</dbReference>
<reference evidence="1 2" key="1">
    <citation type="submission" date="2008-10" db="EMBL/GenBank/DDBJ databases">
        <title>Draft genome sequence of Desulvovibrio piger (ATCC 29098).</title>
        <authorList>
            <person name="Sudarsanam P."/>
            <person name="Ley R."/>
            <person name="Guruge J."/>
            <person name="Turnbaugh P.J."/>
            <person name="Mahowald M."/>
            <person name="Liep D."/>
            <person name="Gordon J."/>
        </authorList>
    </citation>
    <scope>NUCLEOTIDE SEQUENCE [LARGE SCALE GENOMIC DNA]</scope>
    <source>
        <strain evidence="1 2">ATCC 29098</strain>
    </source>
</reference>
<dbReference type="Gene3D" id="3.30.420.240">
    <property type="match status" value="1"/>
</dbReference>
<protein>
    <recommendedName>
        <fullName evidence="3">Terminase large subunit gp17-like C-terminal domain-containing protein</fullName>
    </recommendedName>
</protein>
<dbReference type="Gene3D" id="3.40.50.300">
    <property type="entry name" value="P-loop containing nucleotide triphosphate hydrolases"/>
    <property type="match status" value="1"/>
</dbReference>